<reference evidence="12" key="1">
    <citation type="submission" date="2018-04" db="EMBL/GenBank/DDBJ databases">
        <title>Transcriptome of Schizaphis graminum biotype I.</title>
        <authorList>
            <person name="Scully E.D."/>
            <person name="Geib S.M."/>
            <person name="Palmer N.A."/>
            <person name="Koch K."/>
            <person name="Bradshaw J."/>
            <person name="Heng-Moss T."/>
            <person name="Sarath G."/>
        </authorList>
    </citation>
    <scope>NUCLEOTIDE SEQUENCE</scope>
</reference>
<evidence type="ECO:0000313" key="12">
    <source>
        <dbReference type="EMBL" id="MBY33019.1"/>
    </source>
</evidence>
<dbReference type="InterPro" id="IPR001915">
    <property type="entry name" value="Peptidase_M48"/>
</dbReference>
<keyword evidence="5 9" id="KW-0482">Metalloprotease</keyword>
<keyword evidence="10" id="KW-1133">Transmembrane helix</keyword>
<dbReference type="CDD" id="cd07331">
    <property type="entry name" value="M48C_Oma1_like"/>
    <property type="match status" value="1"/>
</dbReference>
<dbReference type="InterPro" id="IPR051156">
    <property type="entry name" value="Mito/Outer_Membr_Metalloprot"/>
</dbReference>
<dbReference type="GO" id="GO:0046872">
    <property type="term" value="F:metal ion binding"/>
    <property type="evidence" value="ECO:0007669"/>
    <property type="project" value="UniProtKB-KW"/>
</dbReference>
<feature type="domain" description="Peptidase M48" evidence="11">
    <location>
        <begin position="206"/>
        <end position="371"/>
    </location>
</feature>
<proteinExistence type="inferred from homology"/>
<dbReference type="PANTHER" id="PTHR22726">
    <property type="entry name" value="METALLOENDOPEPTIDASE OMA1"/>
    <property type="match status" value="1"/>
</dbReference>
<keyword evidence="1 9" id="KW-0645">Protease</keyword>
<organism evidence="12">
    <name type="scientific">Schizaphis graminum</name>
    <name type="common">Green bug aphid</name>
    <dbReference type="NCBI Taxonomy" id="13262"/>
    <lineage>
        <taxon>Eukaryota</taxon>
        <taxon>Metazoa</taxon>
        <taxon>Ecdysozoa</taxon>
        <taxon>Arthropoda</taxon>
        <taxon>Hexapoda</taxon>
        <taxon>Insecta</taxon>
        <taxon>Pterygota</taxon>
        <taxon>Neoptera</taxon>
        <taxon>Paraneoptera</taxon>
        <taxon>Hemiptera</taxon>
        <taxon>Sternorrhyncha</taxon>
        <taxon>Aphidomorpha</taxon>
        <taxon>Aphidoidea</taxon>
        <taxon>Aphididae</taxon>
        <taxon>Aphidini</taxon>
        <taxon>Schizaphis</taxon>
    </lineage>
</organism>
<dbReference type="PANTHER" id="PTHR22726:SF1">
    <property type="entry name" value="METALLOENDOPEPTIDASE OMA1, MITOCHONDRIAL"/>
    <property type="match status" value="1"/>
</dbReference>
<feature type="transmembrane region" description="Helical" evidence="10">
    <location>
        <begin position="270"/>
        <end position="286"/>
    </location>
</feature>
<evidence type="ECO:0000259" key="11">
    <source>
        <dbReference type="Pfam" id="PF01435"/>
    </source>
</evidence>
<evidence type="ECO:0000256" key="9">
    <source>
        <dbReference type="RuleBase" id="RU003983"/>
    </source>
</evidence>
<dbReference type="EMBL" id="GGMR01020400">
    <property type="protein sequence ID" value="MBY33019.1"/>
    <property type="molecule type" value="Transcribed_RNA"/>
</dbReference>
<dbReference type="GO" id="GO:0005743">
    <property type="term" value="C:mitochondrial inner membrane"/>
    <property type="evidence" value="ECO:0007669"/>
    <property type="project" value="TreeGrafter"/>
</dbReference>
<keyword evidence="10" id="KW-0812">Transmembrane</keyword>
<accession>A0A2S2PU93</accession>
<dbReference type="Gene3D" id="3.30.2010.10">
    <property type="entry name" value="Metalloproteases ('zincins'), catalytic domain"/>
    <property type="match status" value="1"/>
</dbReference>
<keyword evidence="4 9" id="KW-0862">Zinc</keyword>
<evidence type="ECO:0000256" key="3">
    <source>
        <dbReference type="ARBA" id="ARBA00022801"/>
    </source>
</evidence>
<dbReference type="GO" id="GO:0006515">
    <property type="term" value="P:protein quality control for misfolded or incompletely synthesized proteins"/>
    <property type="evidence" value="ECO:0007669"/>
    <property type="project" value="TreeGrafter"/>
</dbReference>
<dbReference type="GO" id="GO:0004222">
    <property type="term" value="F:metalloendopeptidase activity"/>
    <property type="evidence" value="ECO:0007669"/>
    <property type="project" value="InterPro"/>
</dbReference>
<evidence type="ECO:0000256" key="4">
    <source>
        <dbReference type="ARBA" id="ARBA00022833"/>
    </source>
</evidence>
<keyword evidence="2" id="KW-0479">Metal-binding</keyword>
<comment type="cofactor">
    <cofactor evidence="9">
        <name>Zn(2+)</name>
        <dbReference type="ChEBI" id="CHEBI:29105"/>
    </cofactor>
    <text evidence="9">Binds 1 zinc ion per subunit.</text>
</comment>
<dbReference type="Pfam" id="PF01435">
    <property type="entry name" value="Peptidase_M48"/>
    <property type="match status" value="1"/>
</dbReference>
<sequence length="399" mass="46402">MFCSNAFRRLCVQTRSLHMLPYGKVNRFPYTHQMPFAVHKHRFPPVVNNGSNRLQSCERYFSVSPVNRLPLPPIAAIVLRPVAKFFAMVLGIRIRRWWTKLSAKEKKQFWYNVHRRRKQITAGIASAIGLFLLYCAAHMELDPITGKRRLILFTHQQMVELANSIANELLSENQQSVLSTSHPLYKRTMSIAMQVINANKPYDRLQNRTWSLIVVNDPRINAMVLPNGMIIVFSGLLYAANDQQVGVVLSHEIAHCFLDHHAVRLSREQLLEMLWLIPLTVMWAVFPVPEAILGYLFGHYFKSIVMLLPYERDQEIEADKYGLMLAANACIDVRQAPIFWKRMEKLDPNNNNTWWLSTHPAHSKRVKYIEDLLPYALQLRQQNGCPSLDRSYWSRFSLF</sequence>
<evidence type="ECO:0000256" key="1">
    <source>
        <dbReference type="ARBA" id="ARBA00022670"/>
    </source>
</evidence>
<evidence type="ECO:0000256" key="10">
    <source>
        <dbReference type="SAM" id="Phobius"/>
    </source>
</evidence>
<evidence type="ECO:0000256" key="5">
    <source>
        <dbReference type="ARBA" id="ARBA00023049"/>
    </source>
</evidence>
<evidence type="ECO:0000256" key="8">
    <source>
        <dbReference type="ARBA" id="ARBA00042978"/>
    </source>
</evidence>
<gene>
    <name evidence="12" type="primary">OMA1</name>
    <name evidence="12" type="ORF">g.11379</name>
</gene>
<name>A0A2S2PU93_SCHGA</name>
<dbReference type="AlphaFoldDB" id="A0A2S2PU93"/>
<keyword evidence="10" id="KW-0472">Membrane</keyword>
<protein>
    <recommendedName>
        <fullName evidence="7">Metalloendopeptidase OMA1, mitochondrial</fullName>
    </recommendedName>
    <alternativeName>
        <fullName evidence="8">Overlapping with the m-AAA protease 1 homolog</fullName>
    </alternativeName>
</protein>
<evidence type="ECO:0000256" key="7">
    <source>
        <dbReference type="ARBA" id="ARBA00040360"/>
    </source>
</evidence>
<evidence type="ECO:0000256" key="6">
    <source>
        <dbReference type="ARBA" id="ARBA00038233"/>
    </source>
</evidence>
<comment type="similarity">
    <text evidence="6 9">Belongs to the peptidase M48 family.</text>
</comment>
<dbReference type="GO" id="GO:0034982">
    <property type="term" value="P:mitochondrial protein processing"/>
    <property type="evidence" value="ECO:0007669"/>
    <property type="project" value="TreeGrafter"/>
</dbReference>
<keyword evidence="3 9" id="KW-0378">Hydrolase</keyword>
<evidence type="ECO:0000256" key="2">
    <source>
        <dbReference type="ARBA" id="ARBA00022723"/>
    </source>
</evidence>